<evidence type="ECO:0000313" key="1">
    <source>
        <dbReference type="EMBL" id="KAK4826171.1"/>
    </source>
</evidence>
<evidence type="ECO:0000313" key="2">
    <source>
        <dbReference type="Proteomes" id="UP001333110"/>
    </source>
</evidence>
<dbReference type="Proteomes" id="UP001333110">
    <property type="component" value="Unassembled WGS sequence"/>
</dbReference>
<proteinExistence type="predicted"/>
<accession>A0AAN7SCX5</accession>
<dbReference type="AlphaFoldDB" id="A0AAN7SCX5"/>
<name>A0AAN7SCX5_MYCAM</name>
<gene>
    <name evidence="1" type="ORF">QYF61_006033</name>
</gene>
<comment type="caution">
    <text evidence="1">The sequence shown here is derived from an EMBL/GenBank/DDBJ whole genome shotgun (WGS) entry which is preliminary data.</text>
</comment>
<organism evidence="1 2">
    <name type="scientific">Mycteria americana</name>
    <name type="common">Wood stork</name>
    <dbReference type="NCBI Taxonomy" id="33587"/>
    <lineage>
        <taxon>Eukaryota</taxon>
        <taxon>Metazoa</taxon>
        <taxon>Chordata</taxon>
        <taxon>Craniata</taxon>
        <taxon>Vertebrata</taxon>
        <taxon>Euteleostomi</taxon>
        <taxon>Archelosauria</taxon>
        <taxon>Archosauria</taxon>
        <taxon>Dinosauria</taxon>
        <taxon>Saurischia</taxon>
        <taxon>Theropoda</taxon>
        <taxon>Coelurosauria</taxon>
        <taxon>Aves</taxon>
        <taxon>Neognathae</taxon>
        <taxon>Neoaves</taxon>
        <taxon>Aequornithes</taxon>
        <taxon>Ciconiiformes</taxon>
        <taxon>Ciconiidae</taxon>
        <taxon>Mycteria</taxon>
    </lineage>
</organism>
<protein>
    <submittedName>
        <fullName evidence="1">Uncharacterized protein</fullName>
    </submittedName>
</protein>
<sequence>MGRPGRLIIPHSHKPAKASAMCLQWWKQPPNGWKRIPMDPLYSLQREYLLHRASSLKLLPLRDLIIPWLEYVITR</sequence>
<keyword evidence="2" id="KW-1185">Reference proteome</keyword>
<dbReference type="EMBL" id="JAUNZN010000002">
    <property type="protein sequence ID" value="KAK4826171.1"/>
    <property type="molecule type" value="Genomic_DNA"/>
</dbReference>
<reference evidence="1 2" key="1">
    <citation type="journal article" date="2023" name="J. Hered.">
        <title>Chromosome-level genome of the wood stork (Mycteria americana) provides insight into avian chromosome evolution.</title>
        <authorList>
            <person name="Flamio R. Jr."/>
            <person name="Ramstad K.M."/>
        </authorList>
    </citation>
    <scope>NUCLEOTIDE SEQUENCE [LARGE SCALE GENOMIC DNA]</scope>
    <source>
        <strain evidence="1">JAX WOST 10</strain>
    </source>
</reference>